<keyword evidence="1" id="KW-0812">Transmembrane</keyword>
<accession>A0A8D8XRU4</accession>
<evidence type="ECO:0000256" key="1">
    <source>
        <dbReference type="SAM" id="Phobius"/>
    </source>
</evidence>
<reference evidence="2" key="1">
    <citation type="submission" date="2021-05" db="EMBL/GenBank/DDBJ databases">
        <authorList>
            <person name="Alioto T."/>
            <person name="Alioto T."/>
            <person name="Gomez Garrido J."/>
        </authorList>
    </citation>
    <scope>NUCLEOTIDE SEQUENCE</scope>
</reference>
<sequence>MMMFEFLHFGCAWGVKDVTCVYCSTMFHVIVDPSVVFLTLFLQSLWHLTAFFFFFYDVNLSIFVYSHMAERITSVVHNYAKRSIIVFNNFIFIFSDKAC</sequence>
<protein>
    <submittedName>
        <fullName evidence="2">Uncharacterized protein</fullName>
    </submittedName>
</protein>
<evidence type="ECO:0000313" key="2">
    <source>
        <dbReference type="EMBL" id="CAG6707143.1"/>
    </source>
</evidence>
<dbReference type="EMBL" id="HBUF01343853">
    <property type="protein sequence ID" value="CAG6707143.1"/>
    <property type="molecule type" value="Transcribed_RNA"/>
</dbReference>
<name>A0A8D8XRU4_9HEMI</name>
<proteinExistence type="predicted"/>
<dbReference type="AlphaFoldDB" id="A0A8D8XRU4"/>
<keyword evidence="1" id="KW-0472">Membrane</keyword>
<dbReference type="EMBL" id="HBUF01343851">
    <property type="protein sequence ID" value="CAG6707142.1"/>
    <property type="molecule type" value="Transcribed_RNA"/>
</dbReference>
<keyword evidence="1" id="KW-1133">Transmembrane helix</keyword>
<organism evidence="2">
    <name type="scientific">Cacopsylla melanoneura</name>
    <dbReference type="NCBI Taxonomy" id="428564"/>
    <lineage>
        <taxon>Eukaryota</taxon>
        <taxon>Metazoa</taxon>
        <taxon>Ecdysozoa</taxon>
        <taxon>Arthropoda</taxon>
        <taxon>Hexapoda</taxon>
        <taxon>Insecta</taxon>
        <taxon>Pterygota</taxon>
        <taxon>Neoptera</taxon>
        <taxon>Paraneoptera</taxon>
        <taxon>Hemiptera</taxon>
        <taxon>Sternorrhyncha</taxon>
        <taxon>Psylloidea</taxon>
        <taxon>Psyllidae</taxon>
        <taxon>Psyllinae</taxon>
        <taxon>Cacopsylla</taxon>
    </lineage>
</organism>
<feature type="transmembrane region" description="Helical" evidence="1">
    <location>
        <begin position="44"/>
        <end position="65"/>
    </location>
</feature>